<organism evidence="1">
    <name type="scientific">marine sediment metagenome</name>
    <dbReference type="NCBI Taxonomy" id="412755"/>
    <lineage>
        <taxon>unclassified sequences</taxon>
        <taxon>metagenomes</taxon>
        <taxon>ecological metagenomes</taxon>
    </lineage>
</organism>
<gene>
    <name evidence="1" type="ORF">S06H3_12719</name>
</gene>
<sequence length="157" mass="18156">MRGKELLAALLLGAGLCFMPTLGHGEVKEELLYIPTPLIHFFLSQARIDYIMQNPTIFLDIQFFYDPGGKFEEFFPEGIDTKDKIFVSVEDNRDVFSRRSRKTLLKIFKKALESIYSFVEPWSVTTDMDTDIVAQFCTKDGTPLGYFYQGKYHLWGE</sequence>
<reference evidence="1" key="1">
    <citation type="journal article" date="2014" name="Front. Microbiol.">
        <title>High frequency of phylogenetically diverse reductive dehalogenase-homologous genes in deep subseafloor sedimentary metagenomes.</title>
        <authorList>
            <person name="Kawai M."/>
            <person name="Futagami T."/>
            <person name="Toyoda A."/>
            <person name="Takaki Y."/>
            <person name="Nishi S."/>
            <person name="Hori S."/>
            <person name="Arai W."/>
            <person name="Tsubouchi T."/>
            <person name="Morono Y."/>
            <person name="Uchiyama I."/>
            <person name="Ito T."/>
            <person name="Fujiyama A."/>
            <person name="Inagaki F."/>
            <person name="Takami H."/>
        </authorList>
    </citation>
    <scope>NUCLEOTIDE SEQUENCE</scope>
    <source>
        <strain evidence="1">Expedition CK06-06</strain>
    </source>
</reference>
<dbReference type="EMBL" id="BARV01006215">
    <property type="protein sequence ID" value="GAI09694.1"/>
    <property type="molecule type" value="Genomic_DNA"/>
</dbReference>
<name>X1MTG4_9ZZZZ</name>
<evidence type="ECO:0000313" key="1">
    <source>
        <dbReference type="EMBL" id="GAI09694.1"/>
    </source>
</evidence>
<protein>
    <submittedName>
        <fullName evidence="1">Uncharacterized protein</fullName>
    </submittedName>
</protein>
<comment type="caution">
    <text evidence="1">The sequence shown here is derived from an EMBL/GenBank/DDBJ whole genome shotgun (WGS) entry which is preliminary data.</text>
</comment>
<dbReference type="AlphaFoldDB" id="X1MTG4"/>
<proteinExistence type="predicted"/>
<accession>X1MTG4</accession>